<evidence type="ECO:0000313" key="2">
    <source>
        <dbReference type="EMBL" id="WDF68333.1"/>
    </source>
</evidence>
<organism evidence="2 3">
    <name type="scientific">Sphingobacterium oryzagri</name>
    <dbReference type="NCBI Taxonomy" id="3025669"/>
    <lineage>
        <taxon>Bacteria</taxon>
        <taxon>Pseudomonadati</taxon>
        <taxon>Bacteroidota</taxon>
        <taxon>Sphingobacteriia</taxon>
        <taxon>Sphingobacteriales</taxon>
        <taxon>Sphingobacteriaceae</taxon>
        <taxon>Sphingobacterium</taxon>
    </lineage>
</organism>
<evidence type="ECO:0000256" key="1">
    <source>
        <dbReference type="SAM" id="MobiDB-lite"/>
    </source>
</evidence>
<dbReference type="Proteomes" id="UP001221558">
    <property type="component" value="Chromosome"/>
</dbReference>
<keyword evidence="3" id="KW-1185">Reference proteome</keyword>
<name>A0ABY7WGN3_9SPHI</name>
<accession>A0ABY7WGN3</accession>
<dbReference type="RefSeq" id="WP_274267066.1">
    <property type="nucleotide sequence ID" value="NZ_CP117880.1"/>
</dbReference>
<evidence type="ECO:0000313" key="3">
    <source>
        <dbReference type="Proteomes" id="UP001221558"/>
    </source>
</evidence>
<dbReference type="EMBL" id="CP117880">
    <property type="protein sequence ID" value="WDF68333.1"/>
    <property type="molecule type" value="Genomic_DNA"/>
</dbReference>
<reference evidence="2 3" key="1">
    <citation type="submission" date="2023-02" db="EMBL/GenBank/DDBJ databases">
        <title>Genome sequence of Sphingobacterium sp. KACC 22765.</title>
        <authorList>
            <person name="Kim S."/>
            <person name="Heo J."/>
            <person name="Kwon S.-W."/>
        </authorList>
    </citation>
    <scope>NUCLEOTIDE SEQUENCE [LARGE SCALE GENOMIC DNA]</scope>
    <source>
        <strain evidence="2 3">KACC 22765</strain>
    </source>
</reference>
<protein>
    <submittedName>
        <fullName evidence="2">Uncharacterized protein</fullName>
    </submittedName>
</protein>
<feature type="region of interest" description="Disordered" evidence="1">
    <location>
        <begin position="27"/>
        <end position="61"/>
    </location>
</feature>
<gene>
    <name evidence="2" type="ORF">PQ465_18825</name>
</gene>
<sequence length="61" mass="6651">MKTARNFYLAPQVIVFTVEMEQGIVSSSTTLNPGGNGTTNYNPDVNDWTLDDPLDPATGEF</sequence>
<proteinExistence type="predicted"/>